<sequence length="267" mass="28254">MTIAPPTSPENVLPPGSPGRRLLGVELLIVLGLSLGASGIYAVISFADSLTRHLALSQQVAPLNSSAAPGRPWVDLGYQLYYIGRGLMPVALVGYLLIREGSNLRVLGFDLRHKLADLGRGAAVAAVIGGSGLALYLGSRAAGANLTVVPSGLPDVWWRIPVLIGSACQNAVLEEVVVLGYLIRRLEQRGWGWPAVVLTSSLLRGSYHLYQGVGGLVGNMVMGAIFCLLYRRWGRVMPLAVAHALIDTTAFVGYALLAGHVSWLPTG</sequence>
<dbReference type="RefSeq" id="WP_184934006.1">
    <property type="nucleotide sequence ID" value="NZ_JACHJV010000001.1"/>
</dbReference>
<evidence type="ECO:0000313" key="4">
    <source>
        <dbReference type="Proteomes" id="UP000540506"/>
    </source>
</evidence>
<dbReference type="GO" id="GO:0006508">
    <property type="term" value="P:proteolysis"/>
    <property type="evidence" value="ECO:0007669"/>
    <property type="project" value="UniProtKB-KW"/>
</dbReference>
<dbReference type="EMBL" id="JACHJV010000001">
    <property type="protein sequence ID" value="MBB4921719.1"/>
    <property type="molecule type" value="Genomic_DNA"/>
</dbReference>
<keyword evidence="1" id="KW-1133">Transmembrane helix</keyword>
<feature type="transmembrane region" description="Helical" evidence="1">
    <location>
        <begin position="237"/>
        <end position="257"/>
    </location>
</feature>
<dbReference type="Pfam" id="PF02517">
    <property type="entry name" value="Rce1-like"/>
    <property type="match status" value="1"/>
</dbReference>
<feature type="transmembrane region" description="Helical" evidence="1">
    <location>
        <begin position="80"/>
        <end position="98"/>
    </location>
</feature>
<dbReference type="InterPro" id="IPR003675">
    <property type="entry name" value="Rce1/LyrA-like_dom"/>
</dbReference>
<dbReference type="Proteomes" id="UP000540506">
    <property type="component" value="Unassembled WGS sequence"/>
</dbReference>
<reference evidence="3 4" key="1">
    <citation type="submission" date="2020-08" db="EMBL/GenBank/DDBJ databases">
        <title>Sequencing the genomes of 1000 actinobacteria strains.</title>
        <authorList>
            <person name="Klenk H.-P."/>
        </authorList>
    </citation>
    <scope>NUCLEOTIDE SEQUENCE [LARGE SCALE GENOMIC DNA]</scope>
    <source>
        <strain evidence="3 4">DSM 41654</strain>
    </source>
</reference>
<keyword evidence="1" id="KW-0472">Membrane</keyword>
<feature type="transmembrane region" description="Helical" evidence="1">
    <location>
        <begin position="118"/>
        <end position="137"/>
    </location>
</feature>
<evidence type="ECO:0000313" key="3">
    <source>
        <dbReference type="EMBL" id="MBB4921719.1"/>
    </source>
</evidence>
<feature type="domain" description="CAAX prenyl protease 2/Lysostaphin resistance protein A-like" evidence="2">
    <location>
        <begin position="157"/>
        <end position="248"/>
    </location>
</feature>
<keyword evidence="3" id="KW-0378">Hydrolase</keyword>
<name>A0A7W7VTK5_KITKI</name>
<dbReference type="AlphaFoldDB" id="A0A7W7VTK5"/>
<feature type="transmembrane region" description="Helical" evidence="1">
    <location>
        <begin position="27"/>
        <end position="47"/>
    </location>
</feature>
<dbReference type="GO" id="GO:0004175">
    <property type="term" value="F:endopeptidase activity"/>
    <property type="evidence" value="ECO:0007669"/>
    <property type="project" value="UniProtKB-ARBA"/>
</dbReference>
<accession>A0A7W7VTK5</accession>
<keyword evidence="4" id="KW-1185">Reference proteome</keyword>
<keyword evidence="1" id="KW-0812">Transmembrane</keyword>
<proteinExistence type="predicted"/>
<evidence type="ECO:0000256" key="1">
    <source>
        <dbReference type="SAM" id="Phobius"/>
    </source>
</evidence>
<comment type="caution">
    <text evidence="3">The sequence shown here is derived from an EMBL/GenBank/DDBJ whole genome shotgun (WGS) entry which is preliminary data.</text>
</comment>
<gene>
    <name evidence="3" type="ORF">FHR34_000712</name>
</gene>
<feature type="transmembrane region" description="Helical" evidence="1">
    <location>
        <begin position="213"/>
        <end position="230"/>
    </location>
</feature>
<organism evidence="3 4">
    <name type="scientific">Kitasatospora kifunensis</name>
    <name type="common">Streptomyces kifunensis</name>
    <dbReference type="NCBI Taxonomy" id="58351"/>
    <lineage>
        <taxon>Bacteria</taxon>
        <taxon>Bacillati</taxon>
        <taxon>Actinomycetota</taxon>
        <taxon>Actinomycetes</taxon>
        <taxon>Kitasatosporales</taxon>
        <taxon>Streptomycetaceae</taxon>
        <taxon>Kitasatospora</taxon>
    </lineage>
</organism>
<protein>
    <submittedName>
        <fullName evidence="3">Membrane protease YdiL (CAAX protease family)</fullName>
    </submittedName>
</protein>
<dbReference type="GO" id="GO:0080120">
    <property type="term" value="P:CAAX-box protein maturation"/>
    <property type="evidence" value="ECO:0007669"/>
    <property type="project" value="UniProtKB-ARBA"/>
</dbReference>
<keyword evidence="3" id="KW-0645">Protease</keyword>
<evidence type="ECO:0000259" key="2">
    <source>
        <dbReference type="Pfam" id="PF02517"/>
    </source>
</evidence>